<organism evidence="2 3">
    <name type="scientific">Platanthera guangdongensis</name>
    <dbReference type="NCBI Taxonomy" id="2320717"/>
    <lineage>
        <taxon>Eukaryota</taxon>
        <taxon>Viridiplantae</taxon>
        <taxon>Streptophyta</taxon>
        <taxon>Embryophyta</taxon>
        <taxon>Tracheophyta</taxon>
        <taxon>Spermatophyta</taxon>
        <taxon>Magnoliopsida</taxon>
        <taxon>Liliopsida</taxon>
        <taxon>Asparagales</taxon>
        <taxon>Orchidaceae</taxon>
        <taxon>Orchidoideae</taxon>
        <taxon>Orchideae</taxon>
        <taxon>Orchidinae</taxon>
        <taxon>Platanthera</taxon>
    </lineage>
</organism>
<dbReference type="EMBL" id="JBBWWR010000021">
    <property type="protein sequence ID" value="KAK8938325.1"/>
    <property type="molecule type" value="Genomic_DNA"/>
</dbReference>
<reference evidence="2 3" key="1">
    <citation type="journal article" date="2022" name="Nat. Plants">
        <title>Genomes of leafy and leafless Platanthera orchids illuminate the evolution of mycoheterotrophy.</title>
        <authorList>
            <person name="Li M.H."/>
            <person name="Liu K.W."/>
            <person name="Li Z."/>
            <person name="Lu H.C."/>
            <person name="Ye Q.L."/>
            <person name="Zhang D."/>
            <person name="Wang J.Y."/>
            <person name="Li Y.F."/>
            <person name="Zhong Z.M."/>
            <person name="Liu X."/>
            <person name="Yu X."/>
            <person name="Liu D.K."/>
            <person name="Tu X.D."/>
            <person name="Liu B."/>
            <person name="Hao Y."/>
            <person name="Liao X.Y."/>
            <person name="Jiang Y.T."/>
            <person name="Sun W.H."/>
            <person name="Chen J."/>
            <person name="Chen Y.Q."/>
            <person name="Ai Y."/>
            <person name="Zhai J.W."/>
            <person name="Wu S.S."/>
            <person name="Zhou Z."/>
            <person name="Hsiao Y.Y."/>
            <person name="Wu W.L."/>
            <person name="Chen Y.Y."/>
            <person name="Lin Y.F."/>
            <person name="Hsu J.L."/>
            <person name="Li C.Y."/>
            <person name="Wang Z.W."/>
            <person name="Zhao X."/>
            <person name="Zhong W.Y."/>
            <person name="Ma X.K."/>
            <person name="Ma L."/>
            <person name="Huang J."/>
            <person name="Chen G.Z."/>
            <person name="Huang M.Z."/>
            <person name="Huang L."/>
            <person name="Peng D.H."/>
            <person name="Luo Y.B."/>
            <person name="Zou S.Q."/>
            <person name="Chen S.P."/>
            <person name="Lan S."/>
            <person name="Tsai W.C."/>
            <person name="Van de Peer Y."/>
            <person name="Liu Z.J."/>
        </authorList>
    </citation>
    <scope>NUCLEOTIDE SEQUENCE [LARGE SCALE GENOMIC DNA]</scope>
    <source>
        <strain evidence="2">Lor288</strain>
    </source>
</reference>
<evidence type="ECO:0000256" key="1">
    <source>
        <dbReference type="SAM" id="MobiDB-lite"/>
    </source>
</evidence>
<proteinExistence type="predicted"/>
<keyword evidence="3" id="KW-1185">Reference proteome</keyword>
<evidence type="ECO:0000313" key="3">
    <source>
        <dbReference type="Proteomes" id="UP001412067"/>
    </source>
</evidence>
<feature type="region of interest" description="Disordered" evidence="1">
    <location>
        <begin position="1"/>
        <end position="25"/>
    </location>
</feature>
<evidence type="ECO:0000313" key="2">
    <source>
        <dbReference type="EMBL" id="KAK8938325.1"/>
    </source>
</evidence>
<dbReference type="Proteomes" id="UP001412067">
    <property type="component" value="Unassembled WGS sequence"/>
</dbReference>
<name>A0ABR2LEL7_9ASPA</name>
<comment type="caution">
    <text evidence="2">The sequence shown here is derived from an EMBL/GenBank/DDBJ whole genome shotgun (WGS) entry which is preliminary data.</text>
</comment>
<gene>
    <name evidence="2" type="ORF">KSP40_PGU009882</name>
</gene>
<sequence length="55" mass="6274">MEVQTDFMEGAMIESADLSTPETEGCKKRQLDIIVFSDELERAVQQRKPEGRKDS</sequence>
<protein>
    <submittedName>
        <fullName evidence="2">Uncharacterized protein</fullName>
    </submittedName>
</protein>
<accession>A0ABR2LEL7</accession>